<evidence type="ECO:0000313" key="5">
    <source>
        <dbReference type="EMBL" id="MFC0539895.1"/>
    </source>
</evidence>
<dbReference type="InterPro" id="IPR009057">
    <property type="entry name" value="Homeodomain-like_sf"/>
</dbReference>
<feature type="domain" description="HTH araC/xylS-type" evidence="4">
    <location>
        <begin position="189"/>
        <end position="287"/>
    </location>
</feature>
<evidence type="ECO:0000313" key="6">
    <source>
        <dbReference type="Proteomes" id="UP001589810"/>
    </source>
</evidence>
<evidence type="ECO:0000259" key="4">
    <source>
        <dbReference type="PROSITE" id="PS01124"/>
    </source>
</evidence>
<organism evidence="5 6">
    <name type="scientific">Kutzneria chonburiensis</name>
    <dbReference type="NCBI Taxonomy" id="1483604"/>
    <lineage>
        <taxon>Bacteria</taxon>
        <taxon>Bacillati</taxon>
        <taxon>Actinomycetota</taxon>
        <taxon>Actinomycetes</taxon>
        <taxon>Pseudonocardiales</taxon>
        <taxon>Pseudonocardiaceae</taxon>
        <taxon>Kutzneria</taxon>
    </lineage>
</organism>
<evidence type="ECO:0000256" key="2">
    <source>
        <dbReference type="ARBA" id="ARBA00023125"/>
    </source>
</evidence>
<dbReference type="RefSeq" id="WP_273938659.1">
    <property type="nucleotide sequence ID" value="NZ_CP097263.1"/>
</dbReference>
<accession>A0ABV6MIU0</accession>
<dbReference type="EMBL" id="JBHLUD010000001">
    <property type="protein sequence ID" value="MFC0539895.1"/>
    <property type="molecule type" value="Genomic_DNA"/>
</dbReference>
<gene>
    <name evidence="5" type="ORF">ACFFH7_00290</name>
</gene>
<dbReference type="SMART" id="SM00342">
    <property type="entry name" value="HTH_ARAC"/>
    <property type="match status" value="1"/>
</dbReference>
<keyword evidence="1" id="KW-0805">Transcription regulation</keyword>
<proteinExistence type="predicted"/>
<dbReference type="InterPro" id="IPR018060">
    <property type="entry name" value="HTH_AraC"/>
</dbReference>
<dbReference type="PANTHER" id="PTHR43280">
    <property type="entry name" value="ARAC-FAMILY TRANSCRIPTIONAL REGULATOR"/>
    <property type="match status" value="1"/>
</dbReference>
<evidence type="ECO:0000256" key="3">
    <source>
        <dbReference type="ARBA" id="ARBA00023163"/>
    </source>
</evidence>
<dbReference type="Proteomes" id="UP001589810">
    <property type="component" value="Unassembled WGS sequence"/>
</dbReference>
<dbReference type="SUPFAM" id="SSF46689">
    <property type="entry name" value="Homeodomain-like"/>
    <property type="match status" value="1"/>
</dbReference>
<comment type="caution">
    <text evidence="5">The sequence shown here is derived from an EMBL/GenBank/DDBJ whole genome shotgun (WGS) entry which is preliminary data.</text>
</comment>
<dbReference type="PANTHER" id="PTHR43280:SF32">
    <property type="entry name" value="TRANSCRIPTIONAL REGULATORY PROTEIN"/>
    <property type="match status" value="1"/>
</dbReference>
<dbReference type="InterPro" id="IPR037923">
    <property type="entry name" value="HTH-like"/>
</dbReference>
<dbReference type="Gene3D" id="1.10.10.60">
    <property type="entry name" value="Homeodomain-like"/>
    <property type="match status" value="1"/>
</dbReference>
<sequence length="298" mass="32657">MVKSGQASVAQFGFSNPDRAQLGIEVVEYAALRGRLSATMATAVHRTDFHQLFVVTGGAGAMTIDFVEHDCAAGTLLHVTPGRILRLPRGQVDAHLILFAPSFPPRLEGTQPLLGPFGPTIWTVPDPDRRSLQLAVEELETEYLRAVTEPDSPLTVELLRQLLGALLLRVRRLPSTEDGPTAPSAEPFRRFQHELERSFSTTRNTADYAARIGYSPRSLNRLCQAAAGQNAKALIDARVTLEAKRLLVHTTLPAATIGHRLGFTEATNFTKFFLREAGTTPRAFRDREHGTDPEALSS</sequence>
<keyword evidence="2" id="KW-0238">DNA-binding</keyword>
<dbReference type="SUPFAM" id="SSF51215">
    <property type="entry name" value="Regulatory protein AraC"/>
    <property type="match status" value="1"/>
</dbReference>
<keyword evidence="3" id="KW-0804">Transcription</keyword>
<keyword evidence="6" id="KW-1185">Reference proteome</keyword>
<dbReference type="PROSITE" id="PS01124">
    <property type="entry name" value="HTH_ARAC_FAMILY_2"/>
    <property type="match status" value="1"/>
</dbReference>
<name>A0ABV6MIU0_9PSEU</name>
<dbReference type="Pfam" id="PF12833">
    <property type="entry name" value="HTH_18"/>
    <property type="match status" value="1"/>
</dbReference>
<evidence type="ECO:0000256" key="1">
    <source>
        <dbReference type="ARBA" id="ARBA00023015"/>
    </source>
</evidence>
<protein>
    <submittedName>
        <fullName evidence="5">Helix-turn-helix transcriptional regulator</fullName>
    </submittedName>
</protein>
<reference evidence="5 6" key="1">
    <citation type="submission" date="2024-09" db="EMBL/GenBank/DDBJ databases">
        <authorList>
            <person name="Sun Q."/>
            <person name="Mori K."/>
        </authorList>
    </citation>
    <scope>NUCLEOTIDE SEQUENCE [LARGE SCALE GENOMIC DNA]</scope>
    <source>
        <strain evidence="5 6">TBRC 1432</strain>
    </source>
</reference>